<keyword evidence="4" id="KW-1185">Reference proteome</keyword>
<comment type="caution">
    <text evidence="3">The sequence shown here is derived from an EMBL/GenBank/DDBJ whole genome shotgun (WGS) entry which is preliminary data.</text>
</comment>
<gene>
    <name evidence="3" type="ORF">ACD661_04850</name>
</gene>
<proteinExistence type="predicted"/>
<keyword evidence="1" id="KW-0143">Chaperone</keyword>
<name>A0ABW8D5A3_9GAMM</name>
<feature type="domain" description="J" evidence="2">
    <location>
        <begin position="268"/>
        <end position="324"/>
    </location>
</feature>
<evidence type="ECO:0000259" key="2">
    <source>
        <dbReference type="PROSITE" id="PS50076"/>
    </source>
</evidence>
<dbReference type="Pfam" id="PF00226">
    <property type="entry name" value="DnaJ"/>
    <property type="match status" value="1"/>
</dbReference>
<protein>
    <submittedName>
        <fullName evidence="3">J domain-containing protein</fullName>
    </submittedName>
</protein>
<organism evidence="3 4">
    <name type="scientific">Legionella lytica</name>
    <dbReference type="NCBI Taxonomy" id="96232"/>
    <lineage>
        <taxon>Bacteria</taxon>
        <taxon>Pseudomonadati</taxon>
        <taxon>Pseudomonadota</taxon>
        <taxon>Gammaproteobacteria</taxon>
        <taxon>Legionellales</taxon>
        <taxon>Legionellaceae</taxon>
        <taxon>Legionella</taxon>
    </lineage>
</organism>
<dbReference type="CDD" id="cd06257">
    <property type="entry name" value="DnaJ"/>
    <property type="match status" value="1"/>
</dbReference>
<dbReference type="PROSITE" id="PS50076">
    <property type="entry name" value="DNAJ_2"/>
    <property type="match status" value="1"/>
</dbReference>
<dbReference type="SUPFAM" id="SSF46565">
    <property type="entry name" value="Chaperone J-domain"/>
    <property type="match status" value="1"/>
</dbReference>
<evidence type="ECO:0000313" key="4">
    <source>
        <dbReference type="Proteomes" id="UP001615550"/>
    </source>
</evidence>
<dbReference type="InterPro" id="IPR036869">
    <property type="entry name" value="J_dom_sf"/>
</dbReference>
<dbReference type="EMBL" id="JBGORX010000001">
    <property type="protein sequence ID" value="MFJ1267888.1"/>
    <property type="molecule type" value="Genomic_DNA"/>
</dbReference>
<dbReference type="InterPro" id="IPR001623">
    <property type="entry name" value="DnaJ_domain"/>
</dbReference>
<dbReference type="RefSeq" id="WP_400186723.1">
    <property type="nucleotide sequence ID" value="NZ_JBGORX010000001.1"/>
</dbReference>
<dbReference type="Gene3D" id="1.10.287.110">
    <property type="entry name" value="DnaJ domain"/>
    <property type="match status" value="1"/>
</dbReference>
<accession>A0ABW8D5A3</accession>
<evidence type="ECO:0000313" key="3">
    <source>
        <dbReference type="EMBL" id="MFJ1267888.1"/>
    </source>
</evidence>
<dbReference type="Proteomes" id="UP001615550">
    <property type="component" value="Unassembled WGS sequence"/>
</dbReference>
<reference evidence="3 4" key="1">
    <citation type="submission" date="2024-08" db="EMBL/GenBank/DDBJ databases">
        <title>Draft Genome Sequence of Legionella lytica strain DSB2004, Isolated From a Fire Sprinkler System.</title>
        <authorList>
            <person name="Everhart A.D."/>
            <person name="Kidane D.T."/>
            <person name="Farone A.L."/>
            <person name="Farone M.B."/>
        </authorList>
    </citation>
    <scope>NUCLEOTIDE SEQUENCE [LARGE SCALE GENOMIC DNA]</scope>
    <source>
        <strain evidence="3 4">DSB2004</strain>
    </source>
</reference>
<evidence type="ECO:0000256" key="1">
    <source>
        <dbReference type="ARBA" id="ARBA00023186"/>
    </source>
</evidence>
<sequence>MPNQVVSVKNPEGLVTTLKDRVLGHAVVATSVATASSVGAVSSLPGVYQAFTVPLVSATTRKIVYALLVEPSHNYVQRLAMGYLAEATAANLISTGMAPYALAAVSGTAVFTTLATISIACSAMQGVREAYKAYSVPSNIEQRLIIVDASKQKLKDESFITRPELEGILRDYQSNSCIRRTLSFFARPFNKSGEVASLEKYLAANPSMDFISLKDLSQAMAGNGKQYKYRLSALDDHHPIYKNVLSATDRVINKVLESSFLSSAERNKAYKILGLNPEEELTQTKVDKAFRKASLNYHPDREAGSNEKFQEAMQAKKVLSEHVIKLEREASVLRAASI</sequence>
<dbReference type="SMART" id="SM00271">
    <property type="entry name" value="DnaJ"/>
    <property type="match status" value="1"/>
</dbReference>